<dbReference type="EMBL" id="JAUEPO010000003">
    <property type="protein sequence ID" value="KAK3328423.1"/>
    <property type="molecule type" value="Genomic_DNA"/>
</dbReference>
<sequence length="163" mass="19155">MHPAGTLFTILLNASGQTSMPPRHRSKDDPPPTTTTNLSAKQCNVAILATYHMKTLTLNYTDAHSVSPPPVVSIRQNSSQPPWFDFYTYMCVYIYKKKDKRKNNKETRQTYQKHSWIIIKTKSLKKDKKKEKSNHRKIRKKRRFGSRCKMQMQMRALLIKQDR</sequence>
<evidence type="ECO:0000313" key="2">
    <source>
        <dbReference type="EMBL" id="KAK3328423.1"/>
    </source>
</evidence>
<keyword evidence="3" id="KW-1185">Reference proteome</keyword>
<feature type="region of interest" description="Disordered" evidence="1">
    <location>
        <begin position="124"/>
        <end position="144"/>
    </location>
</feature>
<dbReference type="AlphaFoldDB" id="A0AAE0INE8"/>
<dbReference type="Proteomes" id="UP001286456">
    <property type="component" value="Unassembled WGS sequence"/>
</dbReference>
<proteinExistence type="predicted"/>
<gene>
    <name evidence="2" type="ORF">B0T19DRAFT_190423</name>
</gene>
<reference evidence="2" key="1">
    <citation type="journal article" date="2023" name="Mol. Phylogenet. Evol.">
        <title>Genome-scale phylogeny and comparative genomics of the fungal order Sordariales.</title>
        <authorList>
            <person name="Hensen N."/>
            <person name="Bonometti L."/>
            <person name="Westerberg I."/>
            <person name="Brannstrom I.O."/>
            <person name="Guillou S."/>
            <person name="Cros-Aarteil S."/>
            <person name="Calhoun S."/>
            <person name="Haridas S."/>
            <person name="Kuo A."/>
            <person name="Mondo S."/>
            <person name="Pangilinan J."/>
            <person name="Riley R."/>
            <person name="LaButti K."/>
            <person name="Andreopoulos B."/>
            <person name="Lipzen A."/>
            <person name="Chen C."/>
            <person name="Yan M."/>
            <person name="Daum C."/>
            <person name="Ng V."/>
            <person name="Clum A."/>
            <person name="Steindorff A."/>
            <person name="Ohm R.A."/>
            <person name="Martin F."/>
            <person name="Silar P."/>
            <person name="Natvig D.O."/>
            <person name="Lalanne C."/>
            <person name="Gautier V."/>
            <person name="Ament-Velasquez S.L."/>
            <person name="Kruys A."/>
            <person name="Hutchinson M.I."/>
            <person name="Powell A.J."/>
            <person name="Barry K."/>
            <person name="Miller A.N."/>
            <person name="Grigoriev I.V."/>
            <person name="Debuchy R."/>
            <person name="Gladieux P."/>
            <person name="Hiltunen Thoren M."/>
            <person name="Johannesson H."/>
        </authorList>
    </citation>
    <scope>NUCLEOTIDE SEQUENCE</scope>
    <source>
        <strain evidence="2">SMH4131-1</strain>
    </source>
</reference>
<organism evidence="2 3">
    <name type="scientific">Cercophora scortea</name>
    <dbReference type="NCBI Taxonomy" id="314031"/>
    <lineage>
        <taxon>Eukaryota</taxon>
        <taxon>Fungi</taxon>
        <taxon>Dikarya</taxon>
        <taxon>Ascomycota</taxon>
        <taxon>Pezizomycotina</taxon>
        <taxon>Sordariomycetes</taxon>
        <taxon>Sordariomycetidae</taxon>
        <taxon>Sordariales</taxon>
        <taxon>Lasiosphaeriaceae</taxon>
        <taxon>Cercophora</taxon>
    </lineage>
</organism>
<reference evidence="2" key="2">
    <citation type="submission" date="2023-06" db="EMBL/GenBank/DDBJ databases">
        <authorList>
            <consortium name="Lawrence Berkeley National Laboratory"/>
            <person name="Haridas S."/>
            <person name="Hensen N."/>
            <person name="Bonometti L."/>
            <person name="Westerberg I."/>
            <person name="Brannstrom I.O."/>
            <person name="Guillou S."/>
            <person name="Cros-Aarteil S."/>
            <person name="Calhoun S."/>
            <person name="Kuo A."/>
            <person name="Mondo S."/>
            <person name="Pangilinan J."/>
            <person name="Riley R."/>
            <person name="Labutti K."/>
            <person name="Andreopoulos B."/>
            <person name="Lipzen A."/>
            <person name="Chen C."/>
            <person name="Yanf M."/>
            <person name="Daum C."/>
            <person name="Ng V."/>
            <person name="Clum A."/>
            <person name="Steindorff A."/>
            <person name="Ohm R."/>
            <person name="Martin F."/>
            <person name="Silar P."/>
            <person name="Natvig D."/>
            <person name="Lalanne C."/>
            <person name="Gautier V."/>
            <person name="Ament-Velasquez S.L."/>
            <person name="Kruys A."/>
            <person name="Hutchinson M.I."/>
            <person name="Powell A.J."/>
            <person name="Barry K."/>
            <person name="Miller A.N."/>
            <person name="Grigoriev I.V."/>
            <person name="Debuchy R."/>
            <person name="Gladieux P."/>
            <person name="Thoren M.H."/>
            <person name="Johannesson H."/>
        </authorList>
    </citation>
    <scope>NUCLEOTIDE SEQUENCE</scope>
    <source>
        <strain evidence="2">SMH4131-1</strain>
    </source>
</reference>
<feature type="region of interest" description="Disordered" evidence="1">
    <location>
        <begin position="16"/>
        <end position="39"/>
    </location>
</feature>
<name>A0AAE0INE8_9PEZI</name>
<accession>A0AAE0INE8</accession>
<comment type="caution">
    <text evidence="2">The sequence shown here is derived from an EMBL/GenBank/DDBJ whole genome shotgun (WGS) entry which is preliminary data.</text>
</comment>
<evidence type="ECO:0000256" key="1">
    <source>
        <dbReference type="SAM" id="MobiDB-lite"/>
    </source>
</evidence>
<protein>
    <submittedName>
        <fullName evidence="2">Uncharacterized protein</fullName>
    </submittedName>
</protein>
<evidence type="ECO:0000313" key="3">
    <source>
        <dbReference type="Proteomes" id="UP001286456"/>
    </source>
</evidence>